<dbReference type="InterPro" id="IPR036977">
    <property type="entry name" value="DNA_primase_Znf_CHC2"/>
</dbReference>
<evidence type="ECO:0000313" key="5">
    <source>
        <dbReference type="EMBL" id="NVZ11607.1"/>
    </source>
</evidence>
<gene>
    <name evidence="5" type="ORF">HW932_20365</name>
</gene>
<keyword evidence="6" id="KW-1185">Reference proteome</keyword>
<evidence type="ECO:0000256" key="1">
    <source>
        <dbReference type="ARBA" id="ARBA00022723"/>
    </source>
</evidence>
<feature type="domain" description="Zinc finger CHC2-type" evidence="4">
    <location>
        <begin position="38"/>
        <end position="92"/>
    </location>
</feature>
<accession>A0A850RJD2</accession>
<dbReference type="Proteomes" id="UP000592294">
    <property type="component" value="Unassembled WGS sequence"/>
</dbReference>
<dbReference type="PANTHER" id="PTHR30313">
    <property type="entry name" value="DNA PRIMASE"/>
    <property type="match status" value="1"/>
</dbReference>
<dbReference type="Pfam" id="PF01807">
    <property type="entry name" value="Zn_ribbon_DnaG"/>
    <property type="match status" value="1"/>
</dbReference>
<dbReference type="RefSeq" id="WP_176978299.1">
    <property type="nucleotide sequence ID" value="NZ_JABZEO010000028.1"/>
</dbReference>
<sequence>MSRLTAAVLKAALPASLYYARMLPDRPATPRTGWVDGGLCPFHADRHRGNFRLQLDTGAYCCFACGAKGGDILAFHQAYTGLSFQESLRDLAHRFLLAEGDGS</sequence>
<dbReference type="Gene3D" id="3.90.580.10">
    <property type="entry name" value="Zinc finger, CHC2-type domain"/>
    <property type="match status" value="1"/>
</dbReference>
<name>A0A850RJD2_9GAMM</name>
<dbReference type="EMBL" id="JABZEO010000028">
    <property type="protein sequence ID" value="NVZ11607.1"/>
    <property type="molecule type" value="Genomic_DNA"/>
</dbReference>
<keyword evidence="3" id="KW-0862">Zinc</keyword>
<comment type="caution">
    <text evidence="5">The sequence shown here is derived from an EMBL/GenBank/DDBJ whole genome shotgun (WGS) entry which is preliminary data.</text>
</comment>
<reference evidence="5 6" key="1">
    <citation type="submission" date="2020-06" db="EMBL/GenBank/DDBJ databases">
        <title>Whole-genome sequence of Allochromatium humboldtianum DSM 21881, type strain.</title>
        <authorList>
            <person name="Kyndt J.A."/>
            <person name="Meyer T.E."/>
        </authorList>
    </citation>
    <scope>NUCLEOTIDE SEQUENCE [LARGE SCALE GENOMIC DNA]</scope>
    <source>
        <strain evidence="5 6">DSM 21881</strain>
    </source>
</reference>
<keyword evidence="1" id="KW-0479">Metal-binding</keyword>
<dbReference type="InterPro" id="IPR002694">
    <property type="entry name" value="Znf_CHC2"/>
</dbReference>
<dbReference type="GO" id="GO:0008270">
    <property type="term" value="F:zinc ion binding"/>
    <property type="evidence" value="ECO:0007669"/>
    <property type="project" value="UniProtKB-KW"/>
</dbReference>
<dbReference type="SMART" id="SM00400">
    <property type="entry name" value="ZnF_CHCC"/>
    <property type="match status" value="1"/>
</dbReference>
<dbReference type="GO" id="GO:0003899">
    <property type="term" value="F:DNA-directed RNA polymerase activity"/>
    <property type="evidence" value="ECO:0007669"/>
    <property type="project" value="InterPro"/>
</dbReference>
<dbReference type="GO" id="GO:0003677">
    <property type="term" value="F:DNA binding"/>
    <property type="evidence" value="ECO:0007669"/>
    <property type="project" value="InterPro"/>
</dbReference>
<keyword evidence="2" id="KW-0863">Zinc-finger</keyword>
<evidence type="ECO:0000256" key="3">
    <source>
        <dbReference type="ARBA" id="ARBA00022833"/>
    </source>
</evidence>
<dbReference type="AlphaFoldDB" id="A0A850RJD2"/>
<proteinExistence type="predicted"/>
<evidence type="ECO:0000259" key="4">
    <source>
        <dbReference type="SMART" id="SM00400"/>
    </source>
</evidence>
<dbReference type="InterPro" id="IPR050219">
    <property type="entry name" value="DnaG_primase"/>
</dbReference>
<protein>
    <recommendedName>
        <fullName evidence="4">Zinc finger CHC2-type domain-containing protein</fullName>
    </recommendedName>
</protein>
<dbReference type="GO" id="GO:0005737">
    <property type="term" value="C:cytoplasm"/>
    <property type="evidence" value="ECO:0007669"/>
    <property type="project" value="TreeGrafter"/>
</dbReference>
<dbReference type="GO" id="GO:0006269">
    <property type="term" value="P:DNA replication, synthesis of primer"/>
    <property type="evidence" value="ECO:0007669"/>
    <property type="project" value="TreeGrafter"/>
</dbReference>
<dbReference type="SUPFAM" id="SSF57783">
    <property type="entry name" value="Zinc beta-ribbon"/>
    <property type="match status" value="1"/>
</dbReference>
<organism evidence="5 6">
    <name type="scientific">Allochromatium humboldtianum</name>
    <dbReference type="NCBI Taxonomy" id="504901"/>
    <lineage>
        <taxon>Bacteria</taxon>
        <taxon>Pseudomonadati</taxon>
        <taxon>Pseudomonadota</taxon>
        <taxon>Gammaproteobacteria</taxon>
        <taxon>Chromatiales</taxon>
        <taxon>Chromatiaceae</taxon>
        <taxon>Allochromatium</taxon>
    </lineage>
</organism>
<evidence type="ECO:0000313" key="6">
    <source>
        <dbReference type="Proteomes" id="UP000592294"/>
    </source>
</evidence>
<dbReference type="PANTHER" id="PTHR30313:SF2">
    <property type="entry name" value="DNA PRIMASE"/>
    <property type="match status" value="1"/>
</dbReference>
<evidence type="ECO:0000256" key="2">
    <source>
        <dbReference type="ARBA" id="ARBA00022771"/>
    </source>
</evidence>